<dbReference type="AlphaFoldDB" id="A0A9Q3JV12"/>
<dbReference type="Proteomes" id="UP000765509">
    <property type="component" value="Unassembled WGS sequence"/>
</dbReference>
<accession>A0A9Q3JV12</accession>
<comment type="caution">
    <text evidence="1">The sequence shown here is derived from an EMBL/GenBank/DDBJ whole genome shotgun (WGS) entry which is preliminary data.</text>
</comment>
<reference evidence="1" key="1">
    <citation type="submission" date="2021-03" db="EMBL/GenBank/DDBJ databases">
        <title>Draft genome sequence of rust myrtle Austropuccinia psidii MF-1, a brazilian biotype.</title>
        <authorList>
            <person name="Quecine M.C."/>
            <person name="Pachon D.M.R."/>
            <person name="Bonatelli M.L."/>
            <person name="Correr F.H."/>
            <person name="Franceschini L.M."/>
            <person name="Leite T.F."/>
            <person name="Margarido G.R.A."/>
            <person name="Almeida C.A."/>
            <person name="Ferrarezi J.A."/>
            <person name="Labate C.A."/>
        </authorList>
    </citation>
    <scope>NUCLEOTIDE SEQUENCE</scope>
    <source>
        <strain evidence="1">MF-1</strain>
    </source>
</reference>
<protein>
    <submittedName>
        <fullName evidence="1">Uncharacterized protein</fullName>
    </submittedName>
</protein>
<gene>
    <name evidence="1" type="ORF">O181_108857</name>
</gene>
<dbReference type="OrthoDB" id="3057910at2759"/>
<proteinExistence type="predicted"/>
<keyword evidence="2" id="KW-1185">Reference proteome</keyword>
<evidence type="ECO:0000313" key="2">
    <source>
        <dbReference type="Proteomes" id="UP000765509"/>
    </source>
</evidence>
<sequence>MSEGGSVSLYIADFRSLVSRIGDRGERALIHHFRKGLPSMILDQLPSHPSRINSLQDLIDITLELDTSSGCDSRTPSYPSSVHIPSLNSHQSLLSSRDEVFKEIQDFGEDISVSSPHLFFGNMNLPPSSHNDSMEELWNKEEDPEEIETMMKVLPSAYHQYFNVFSKVKAEKLPPHRACDHHIKLEGLYLQLG</sequence>
<name>A0A9Q3JV12_9BASI</name>
<evidence type="ECO:0000313" key="1">
    <source>
        <dbReference type="EMBL" id="MBW0569142.1"/>
    </source>
</evidence>
<organism evidence="1 2">
    <name type="scientific">Austropuccinia psidii MF-1</name>
    <dbReference type="NCBI Taxonomy" id="1389203"/>
    <lineage>
        <taxon>Eukaryota</taxon>
        <taxon>Fungi</taxon>
        <taxon>Dikarya</taxon>
        <taxon>Basidiomycota</taxon>
        <taxon>Pucciniomycotina</taxon>
        <taxon>Pucciniomycetes</taxon>
        <taxon>Pucciniales</taxon>
        <taxon>Sphaerophragmiaceae</taxon>
        <taxon>Austropuccinia</taxon>
    </lineage>
</organism>
<dbReference type="EMBL" id="AVOT02083860">
    <property type="protein sequence ID" value="MBW0569142.1"/>
    <property type="molecule type" value="Genomic_DNA"/>
</dbReference>